<organism evidence="2 3">
    <name type="scientific">Jaapia argillacea MUCL 33604</name>
    <dbReference type="NCBI Taxonomy" id="933084"/>
    <lineage>
        <taxon>Eukaryota</taxon>
        <taxon>Fungi</taxon>
        <taxon>Dikarya</taxon>
        <taxon>Basidiomycota</taxon>
        <taxon>Agaricomycotina</taxon>
        <taxon>Agaricomycetes</taxon>
        <taxon>Agaricomycetidae</taxon>
        <taxon>Jaapiales</taxon>
        <taxon>Jaapiaceae</taxon>
        <taxon>Jaapia</taxon>
    </lineage>
</organism>
<dbReference type="EMBL" id="KL197709">
    <property type="protein sequence ID" value="KDQ63993.1"/>
    <property type="molecule type" value="Genomic_DNA"/>
</dbReference>
<dbReference type="AlphaFoldDB" id="A0A067QAB7"/>
<protein>
    <submittedName>
        <fullName evidence="2">Uncharacterized protein</fullName>
    </submittedName>
</protein>
<feature type="region of interest" description="Disordered" evidence="1">
    <location>
        <begin position="83"/>
        <end position="122"/>
    </location>
</feature>
<sequence length="491" mass="53440">MVQARPEDLIIPAGNFNPEDMDSSLAEYYLKSHGGWRPDLDWVYNYPLTPTADTNPAALALLHPDPSLVSPVTSSLTITTSPFESNLNPLDDPELKPSHPINPPLTANPPVSSSPISNEPSACQNILEGEGYLPRGIWICHMLNYNPPSPVAFSDDIPLSSTDDQDHEPDKGDVIYKYDSPSPSPDNEEYESPPPWVPADKEERMCIEGEEPTCSGTLCREAVEMESECSFVPVASQPATSELPSPSQPSSLSPDDQSTPSPSNLTTTHSLYTSTSTFTHTLPLEEDPDSPPPLAELTDSDEENDFVGERWKRRKYRSRKIAGKLYGPKRPPTPYPSSPPLTDPSPSGLPGLACPERPHLFPLNLPMTHTSSPASHSTSPSPPPLSALSLAPTSTEYIPPCLLSPHTILLTTAMPYVPMGSSQLPTTSNSSPWSDYSDDPYIKENLPRAPSSQLSPASTSTFPQYCFPTKNILERWKSVIWLMLGCAGNVG</sequence>
<feature type="compositionally biased region" description="Low complexity" evidence="1">
    <location>
        <begin position="240"/>
        <end position="282"/>
    </location>
</feature>
<dbReference type="InParanoid" id="A0A067QAB7"/>
<name>A0A067QAB7_9AGAM</name>
<feature type="region of interest" description="Disordered" evidence="1">
    <location>
        <begin position="154"/>
        <end position="199"/>
    </location>
</feature>
<feature type="region of interest" description="Disordered" evidence="1">
    <location>
        <begin position="322"/>
        <end position="388"/>
    </location>
</feature>
<keyword evidence="3" id="KW-1185">Reference proteome</keyword>
<feature type="compositionally biased region" description="Low complexity" evidence="1">
    <location>
        <begin position="368"/>
        <end position="379"/>
    </location>
</feature>
<gene>
    <name evidence="2" type="ORF">JAAARDRAFT_187379</name>
</gene>
<evidence type="ECO:0000313" key="3">
    <source>
        <dbReference type="Proteomes" id="UP000027265"/>
    </source>
</evidence>
<reference evidence="3" key="1">
    <citation type="journal article" date="2014" name="Proc. Natl. Acad. Sci. U.S.A.">
        <title>Extensive sampling of basidiomycete genomes demonstrates inadequacy of the white-rot/brown-rot paradigm for wood decay fungi.</title>
        <authorList>
            <person name="Riley R."/>
            <person name="Salamov A.A."/>
            <person name="Brown D.W."/>
            <person name="Nagy L.G."/>
            <person name="Floudas D."/>
            <person name="Held B.W."/>
            <person name="Levasseur A."/>
            <person name="Lombard V."/>
            <person name="Morin E."/>
            <person name="Otillar R."/>
            <person name="Lindquist E.A."/>
            <person name="Sun H."/>
            <person name="LaButti K.M."/>
            <person name="Schmutz J."/>
            <person name="Jabbour D."/>
            <person name="Luo H."/>
            <person name="Baker S.E."/>
            <person name="Pisabarro A.G."/>
            <person name="Walton J.D."/>
            <person name="Blanchette R.A."/>
            <person name="Henrissat B."/>
            <person name="Martin F."/>
            <person name="Cullen D."/>
            <person name="Hibbett D.S."/>
            <person name="Grigoriev I.V."/>
        </authorList>
    </citation>
    <scope>NUCLEOTIDE SEQUENCE [LARGE SCALE GENOMIC DNA]</scope>
    <source>
        <strain evidence="3">MUCL 33604</strain>
    </source>
</reference>
<feature type="compositionally biased region" description="Polar residues" evidence="1">
    <location>
        <begin position="109"/>
        <end position="122"/>
    </location>
</feature>
<proteinExistence type="predicted"/>
<feature type="region of interest" description="Disordered" evidence="1">
    <location>
        <begin position="233"/>
        <end position="309"/>
    </location>
</feature>
<feature type="compositionally biased region" description="Pro residues" evidence="1">
    <location>
        <begin position="329"/>
        <end position="343"/>
    </location>
</feature>
<evidence type="ECO:0000256" key="1">
    <source>
        <dbReference type="SAM" id="MobiDB-lite"/>
    </source>
</evidence>
<evidence type="ECO:0000313" key="2">
    <source>
        <dbReference type="EMBL" id="KDQ63993.1"/>
    </source>
</evidence>
<accession>A0A067QAB7</accession>
<dbReference type="Proteomes" id="UP000027265">
    <property type="component" value="Unassembled WGS sequence"/>
</dbReference>
<dbReference type="HOGENOM" id="CLU_555544_0_0_1"/>